<dbReference type="Pfam" id="PF12669">
    <property type="entry name" value="FeoB_associated"/>
    <property type="match status" value="1"/>
</dbReference>
<keyword evidence="1" id="KW-1133">Transmembrane helix</keyword>
<dbReference type="Proteomes" id="UP000245466">
    <property type="component" value="Unassembled WGS sequence"/>
</dbReference>
<accession>A0A2U1AVM5</accession>
<name>A0A2U1AVM5_9BACT</name>
<dbReference type="EMBL" id="QEKI01000007">
    <property type="protein sequence ID" value="PVY40443.1"/>
    <property type="molecule type" value="Genomic_DNA"/>
</dbReference>
<evidence type="ECO:0000256" key="1">
    <source>
        <dbReference type="SAM" id="Phobius"/>
    </source>
</evidence>
<feature type="transmembrane region" description="Helical" evidence="1">
    <location>
        <begin position="6"/>
        <end position="23"/>
    </location>
</feature>
<dbReference type="AlphaFoldDB" id="A0A2U1AVM5"/>
<comment type="caution">
    <text evidence="2">The sequence shown here is derived from an EMBL/GenBank/DDBJ whole genome shotgun (WGS) entry which is preliminary data.</text>
</comment>
<dbReference type="RefSeq" id="WP_116543755.1">
    <property type="nucleotide sequence ID" value="NZ_QEKI01000007.1"/>
</dbReference>
<evidence type="ECO:0000313" key="3">
    <source>
        <dbReference type="Proteomes" id="UP000245466"/>
    </source>
</evidence>
<reference evidence="2 3" key="1">
    <citation type="submission" date="2018-04" db="EMBL/GenBank/DDBJ databases">
        <title>Genomic Encyclopedia of Type Strains, Phase IV (KMG-IV): sequencing the most valuable type-strain genomes for metagenomic binning, comparative biology and taxonomic classification.</title>
        <authorList>
            <person name="Goeker M."/>
        </authorList>
    </citation>
    <scope>NUCLEOTIDE SEQUENCE [LARGE SCALE GENOMIC DNA]</scope>
    <source>
        <strain evidence="2 3">DSM 100231</strain>
    </source>
</reference>
<evidence type="ECO:0000313" key="2">
    <source>
        <dbReference type="EMBL" id="PVY40443.1"/>
    </source>
</evidence>
<protein>
    <submittedName>
        <fullName evidence="2">Attachment p12 family protein</fullName>
    </submittedName>
</protein>
<sequence>MVQNIIIFLIFAVAVAYMGWVIYRSVMPNKNAGCAKGCGGCSAIDLSKIQKELDKKAV</sequence>
<organism evidence="2 3">
    <name type="scientific">Pontibacter virosus</name>
    <dbReference type="NCBI Taxonomy" id="1765052"/>
    <lineage>
        <taxon>Bacteria</taxon>
        <taxon>Pseudomonadati</taxon>
        <taxon>Bacteroidota</taxon>
        <taxon>Cytophagia</taxon>
        <taxon>Cytophagales</taxon>
        <taxon>Hymenobacteraceae</taxon>
        <taxon>Pontibacter</taxon>
    </lineage>
</organism>
<keyword evidence="1" id="KW-0812">Transmembrane</keyword>
<gene>
    <name evidence="2" type="ORF">C8E01_10774</name>
</gene>
<keyword evidence="3" id="KW-1185">Reference proteome</keyword>
<proteinExistence type="predicted"/>
<keyword evidence="1" id="KW-0472">Membrane</keyword>